<accession>A0A0P5U5U7</accession>
<organism evidence="1 2">
    <name type="scientific">Daphnia magna</name>
    <dbReference type="NCBI Taxonomy" id="35525"/>
    <lineage>
        <taxon>Eukaryota</taxon>
        <taxon>Metazoa</taxon>
        <taxon>Ecdysozoa</taxon>
        <taxon>Arthropoda</taxon>
        <taxon>Crustacea</taxon>
        <taxon>Branchiopoda</taxon>
        <taxon>Diplostraca</taxon>
        <taxon>Cladocera</taxon>
        <taxon>Anomopoda</taxon>
        <taxon>Daphniidae</taxon>
        <taxon>Daphnia</taxon>
    </lineage>
</organism>
<sequence length="54" mass="6199">MEQVCCEAKGQTCARIAFHSDMFNNISGFQIIDGQPQTCFLREENAFFYITLCK</sequence>
<gene>
    <name evidence="1" type="ORF">APZ42_017243</name>
</gene>
<dbReference type="AlphaFoldDB" id="A0A0P5U5U7"/>
<reference evidence="1 2" key="1">
    <citation type="submission" date="2016-03" db="EMBL/GenBank/DDBJ databases">
        <title>EvidentialGene: Evidence-directed Construction of Genes on Genomes.</title>
        <authorList>
            <person name="Gilbert D.G."/>
            <person name="Choi J.-H."/>
            <person name="Mockaitis K."/>
            <person name="Colbourne J."/>
            <person name="Pfrender M."/>
        </authorList>
    </citation>
    <scope>NUCLEOTIDE SEQUENCE [LARGE SCALE GENOMIC DNA]</scope>
    <source>
        <strain evidence="1 2">Xinb3</strain>
        <tissue evidence="1">Complete organism</tissue>
    </source>
</reference>
<evidence type="ECO:0000313" key="1">
    <source>
        <dbReference type="EMBL" id="KZS16641.1"/>
    </source>
</evidence>
<evidence type="ECO:0000313" key="2">
    <source>
        <dbReference type="Proteomes" id="UP000076858"/>
    </source>
</evidence>
<dbReference type="EMBL" id="LRGB01000687">
    <property type="protein sequence ID" value="KZS16641.1"/>
    <property type="molecule type" value="Genomic_DNA"/>
</dbReference>
<protein>
    <submittedName>
        <fullName evidence="1">Uncharacterized protein</fullName>
    </submittedName>
</protein>
<comment type="caution">
    <text evidence="1">The sequence shown here is derived from an EMBL/GenBank/DDBJ whole genome shotgun (WGS) entry which is preliminary data.</text>
</comment>
<proteinExistence type="predicted"/>
<keyword evidence="2" id="KW-1185">Reference proteome</keyword>
<name>A0A0P5U5U7_9CRUS</name>
<dbReference type="Proteomes" id="UP000076858">
    <property type="component" value="Unassembled WGS sequence"/>
</dbReference>